<sequence length="162" mass="18527">MILAFDIQDLPGEAVTVVLLLLFSFVSWLKSKFFDKPEEPEPFEDEEMREVIWRRQMGEDSEDTRMPWEPPKAPPTIRFDPPKPPPIAPPALPTQVREVSKRERDLANAFERSTRRKGGRRTSHRRKIDALLASPSAAKDAILLMEILGPPVAIKPEHQPEN</sequence>
<keyword evidence="4" id="KW-1185">Reference proteome</keyword>
<feature type="compositionally biased region" description="Basic and acidic residues" evidence="1">
    <location>
        <begin position="57"/>
        <end position="66"/>
    </location>
</feature>
<dbReference type="RefSeq" id="WP_379713163.1">
    <property type="nucleotide sequence ID" value="NZ_JBHTBS010000006.1"/>
</dbReference>
<proteinExistence type="predicted"/>
<keyword evidence="2" id="KW-1133">Transmembrane helix</keyword>
<protein>
    <submittedName>
        <fullName evidence="3">Uncharacterized protein</fullName>
    </submittedName>
</protein>
<evidence type="ECO:0000313" key="4">
    <source>
        <dbReference type="Proteomes" id="UP001596472"/>
    </source>
</evidence>
<name>A0ABW2LB52_9BACT</name>
<feature type="compositionally biased region" description="Basic residues" evidence="1">
    <location>
        <begin position="114"/>
        <end position="127"/>
    </location>
</feature>
<evidence type="ECO:0000313" key="3">
    <source>
        <dbReference type="EMBL" id="MFC7338162.1"/>
    </source>
</evidence>
<feature type="compositionally biased region" description="Pro residues" evidence="1">
    <location>
        <begin position="82"/>
        <end position="92"/>
    </location>
</feature>
<dbReference type="EMBL" id="JBHTBS010000006">
    <property type="protein sequence ID" value="MFC7338162.1"/>
    <property type="molecule type" value="Genomic_DNA"/>
</dbReference>
<dbReference type="Proteomes" id="UP001596472">
    <property type="component" value="Unassembled WGS sequence"/>
</dbReference>
<reference evidence="4" key="1">
    <citation type="journal article" date="2019" name="Int. J. Syst. Evol. Microbiol.">
        <title>The Global Catalogue of Microorganisms (GCM) 10K type strain sequencing project: providing services to taxonomists for standard genome sequencing and annotation.</title>
        <authorList>
            <consortium name="The Broad Institute Genomics Platform"/>
            <consortium name="The Broad Institute Genome Sequencing Center for Infectious Disease"/>
            <person name="Wu L."/>
            <person name="Ma J."/>
        </authorList>
    </citation>
    <scope>NUCLEOTIDE SEQUENCE [LARGE SCALE GENOMIC DNA]</scope>
    <source>
        <strain evidence="4">CGMCC 4.1467</strain>
    </source>
</reference>
<gene>
    <name evidence="3" type="ORF">ACFQY0_13290</name>
</gene>
<keyword evidence="2" id="KW-0472">Membrane</keyword>
<feature type="region of interest" description="Disordered" evidence="1">
    <location>
        <begin position="57"/>
        <end position="128"/>
    </location>
</feature>
<comment type="caution">
    <text evidence="3">The sequence shown here is derived from an EMBL/GenBank/DDBJ whole genome shotgun (WGS) entry which is preliminary data.</text>
</comment>
<feature type="transmembrane region" description="Helical" evidence="2">
    <location>
        <begin position="12"/>
        <end position="29"/>
    </location>
</feature>
<evidence type="ECO:0000256" key="1">
    <source>
        <dbReference type="SAM" id="MobiDB-lite"/>
    </source>
</evidence>
<evidence type="ECO:0000256" key="2">
    <source>
        <dbReference type="SAM" id="Phobius"/>
    </source>
</evidence>
<organism evidence="3 4">
    <name type="scientific">Haloferula chungangensis</name>
    <dbReference type="NCBI Taxonomy" id="1048331"/>
    <lineage>
        <taxon>Bacteria</taxon>
        <taxon>Pseudomonadati</taxon>
        <taxon>Verrucomicrobiota</taxon>
        <taxon>Verrucomicrobiia</taxon>
        <taxon>Verrucomicrobiales</taxon>
        <taxon>Verrucomicrobiaceae</taxon>
        <taxon>Haloferula</taxon>
    </lineage>
</organism>
<accession>A0ABW2LB52</accession>
<keyword evidence="2" id="KW-0812">Transmembrane</keyword>